<dbReference type="EMBL" id="JABFAC010240332">
    <property type="protein sequence ID" value="MBA0635049.1"/>
    <property type="molecule type" value="Genomic_DNA"/>
</dbReference>
<accession>A0A7J8TA54</accession>
<reference evidence="1 2" key="1">
    <citation type="journal article" date="2019" name="Genome Biol. Evol.">
        <title>Insights into the evolution of the New World diploid cottons (Gossypium, subgenus Houzingenia) based on genome sequencing.</title>
        <authorList>
            <person name="Grover C.E."/>
            <person name="Arick M.A. 2nd"/>
            <person name="Thrash A."/>
            <person name="Conover J.L."/>
            <person name="Sanders W.S."/>
            <person name="Peterson D.G."/>
            <person name="Frelichowski J.E."/>
            <person name="Scheffler J.A."/>
            <person name="Scheffler B.E."/>
            <person name="Wendel J.F."/>
        </authorList>
    </citation>
    <scope>NUCLEOTIDE SEQUENCE [LARGE SCALE GENOMIC DNA]</scope>
    <source>
        <strain evidence="1">27</strain>
        <tissue evidence="1">Leaf</tissue>
    </source>
</reference>
<sequence length="99" mass="11589">MVGKVANLDMNTDSKAIVEYELLLMVCFHYGRYGHVKESCTIRNSELNEKKKPAPPELLPKNHSMVVDRLEEKGKNYGPWMLVERKPRWKFRDIAQKNV</sequence>
<gene>
    <name evidence="1" type="ORF">Godav_029901</name>
</gene>
<comment type="caution">
    <text evidence="1">The sequence shown here is derived from an EMBL/GenBank/DDBJ whole genome shotgun (WGS) entry which is preliminary data.</text>
</comment>
<dbReference type="Proteomes" id="UP000593561">
    <property type="component" value="Unassembled WGS sequence"/>
</dbReference>
<dbReference type="AlphaFoldDB" id="A0A7J8TA54"/>
<keyword evidence="2" id="KW-1185">Reference proteome</keyword>
<evidence type="ECO:0000313" key="2">
    <source>
        <dbReference type="Proteomes" id="UP000593561"/>
    </source>
</evidence>
<organism evidence="1 2">
    <name type="scientific">Gossypium davidsonii</name>
    <name type="common">Davidson's cotton</name>
    <name type="synonym">Gossypium klotzschianum subsp. davidsonii</name>
    <dbReference type="NCBI Taxonomy" id="34287"/>
    <lineage>
        <taxon>Eukaryota</taxon>
        <taxon>Viridiplantae</taxon>
        <taxon>Streptophyta</taxon>
        <taxon>Embryophyta</taxon>
        <taxon>Tracheophyta</taxon>
        <taxon>Spermatophyta</taxon>
        <taxon>Magnoliopsida</taxon>
        <taxon>eudicotyledons</taxon>
        <taxon>Gunneridae</taxon>
        <taxon>Pentapetalae</taxon>
        <taxon>rosids</taxon>
        <taxon>malvids</taxon>
        <taxon>Malvales</taxon>
        <taxon>Malvaceae</taxon>
        <taxon>Malvoideae</taxon>
        <taxon>Gossypium</taxon>
    </lineage>
</organism>
<protein>
    <recommendedName>
        <fullName evidence="3">Zinc knuckle CX2CX4HX4C domain-containing protein</fullName>
    </recommendedName>
</protein>
<evidence type="ECO:0000313" key="1">
    <source>
        <dbReference type="EMBL" id="MBA0635049.1"/>
    </source>
</evidence>
<name>A0A7J8TA54_GOSDV</name>
<proteinExistence type="predicted"/>
<evidence type="ECO:0008006" key="3">
    <source>
        <dbReference type="Google" id="ProtNLM"/>
    </source>
</evidence>